<dbReference type="Proteomes" id="UP000027604">
    <property type="component" value="Chromosome I"/>
</dbReference>
<sequence>MKIICLKISGGGINTDTVKVIMRQGQNKFAIHGESLVRYPARQNLAVPAKATGVCRCLNMRHSGNIWKKIYIKAARIDQA</sequence>
<evidence type="ECO:0000313" key="2">
    <source>
        <dbReference type="Proteomes" id="UP000027604"/>
    </source>
</evidence>
<dbReference type="STRING" id="1349767.GJA_2570"/>
<name>W0V5P0_9BURK</name>
<dbReference type="HOGENOM" id="CLU_2585021_0_0_4"/>
<keyword evidence="2" id="KW-1185">Reference proteome</keyword>
<dbReference type="KEGG" id="jag:GJA_2570"/>
<dbReference type="OrthoDB" id="7004036at2"/>
<reference evidence="1 2" key="1">
    <citation type="journal article" date="2015" name="Genome Announc.">
        <title>Genome Sequence of Mushroom Soft-Rot Pathogen Janthinobacterium agaricidamnosum.</title>
        <authorList>
            <person name="Graupner K."/>
            <person name="Lackner G."/>
            <person name="Hertweck C."/>
        </authorList>
    </citation>
    <scope>NUCLEOTIDE SEQUENCE [LARGE SCALE GENOMIC DNA]</scope>
    <source>
        <strain evidence="2">NBRC 102515 / DSM 9628</strain>
    </source>
</reference>
<protein>
    <submittedName>
        <fullName evidence="1">Uncharacterized protein</fullName>
    </submittedName>
</protein>
<dbReference type="AlphaFoldDB" id="W0V5P0"/>
<proteinExistence type="predicted"/>
<accession>W0V5P0</accession>
<evidence type="ECO:0000313" key="1">
    <source>
        <dbReference type="EMBL" id="CDG83201.1"/>
    </source>
</evidence>
<organism evidence="1 2">
    <name type="scientific">Janthinobacterium agaricidamnosum NBRC 102515 = DSM 9628</name>
    <dbReference type="NCBI Taxonomy" id="1349767"/>
    <lineage>
        <taxon>Bacteria</taxon>
        <taxon>Pseudomonadati</taxon>
        <taxon>Pseudomonadota</taxon>
        <taxon>Betaproteobacteria</taxon>
        <taxon>Burkholderiales</taxon>
        <taxon>Oxalobacteraceae</taxon>
        <taxon>Janthinobacterium</taxon>
    </lineage>
</organism>
<dbReference type="RefSeq" id="WP_144241506.1">
    <property type="nucleotide sequence ID" value="NZ_BCTH01000137.1"/>
</dbReference>
<gene>
    <name evidence="1" type="ORF">GJA_2570</name>
</gene>
<dbReference type="EMBL" id="HG322949">
    <property type="protein sequence ID" value="CDG83201.1"/>
    <property type="molecule type" value="Genomic_DNA"/>
</dbReference>